<dbReference type="InterPro" id="IPR037198">
    <property type="entry name" value="MutL_C_sf"/>
</dbReference>
<dbReference type="InterPro" id="IPR014790">
    <property type="entry name" value="MutL_C"/>
</dbReference>
<evidence type="ECO:0000256" key="4">
    <source>
        <dbReference type="HAMAP-Rule" id="MF_00149"/>
    </source>
</evidence>
<dbReference type="SUPFAM" id="SSF55874">
    <property type="entry name" value="ATPase domain of HSP90 chaperone/DNA topoisomerase II/histidine kinase"/>
    <property type="match status" value="1"/>
</dbReference>
<dbReference type="GO" id="GO:0005524">
    <property type="term" value="F:ATP binding"/>
    <property type="evidence" value="ECO:0007669"/>
    <property type="project" value="InterPro"/>
</dbReference>
<keyword evidence="7" id="KW-0540">Nuclease</keyword>
<dbReference type="PANTHER" id="PTHR10073">
    <property type="entry name" value="DNA MISMATCH REPAIR PROTEIN MLH, PMS, MUTL"/>
    <property type="match status" value="1"/>
</dbReference>
<dbReference type="InterPro" id="IPR038973">
    <property type="entry name" value="MutL/Mlh/Pms-like"/>
</dbReference>
<dbReference type="Gene3D" id="3.30.565.10">
    <property type="entry name" value="Histidine kinase-like ATPase, C-terminal domain"/>
    <property type="match status" value="1"/>
</dbReference>
<evidence type="ECO:0000313" key="8">
    <source>
        <dbReference type="Proteomes" id="UP000602647"/>
    </source>
</evidence>
<evidence type="ECO:0000313" key="7">
    <source>
        <dbReference type="EMBL" id="MBC6679174.1"/>
    </source>
</evidence>
<evidence type="ECO:0000256" key="2">
    <source>
        <dbReference type="ARBA" id="ARBA00022763"/>
    </source>
</evidence>
<proteinExistence type="inferred from homology"/>
<evidence type="ECO:0000256" key="1">
    <source>
        <dbReference type="ARBA" id="ARBA00006082"/>
    </source>
</evidence>
<evidence type="ECO:0000259" key="6">
    <source>
        <dbReference type="SMART" id="SM01340"/>
    </source>
</evidence>
<dbReference type="InterPro" id="IPR014762">
    <property type="entry name" value="DNA_mismatch_repair_CS"/>
</dbReference>
<dbReference type="InterPro" id="IPR042120">
    <property type="entry name" value="MutL_C_dimsub"/>
</dbReference>
<dbReference type="GO" id="GO:0030983">
    <property type="term" value="F:mismatched DNA binding"/>
    <property type="evidence" value="ECO:0007669"/>
    <property type="project" value="InterPro"/>
</dbReference>
<feature type="domain" description="MutL C-terminal dimerisation" evidence="5">
    <location>
        <begin position="436"/>
        <end position="577"/>
    </location>
</feature>
<dbReference type="EMBL" id="JACRYT010000003">
    <property type="protein sequence ID" value="MBC6679174.1"/>
    <property type="molecule type" value="Genomic_DNA"/>
</dbReference>
<keyword evidence="7" id="KW-0255">Endonuclease</keyword>
<dbReference type="Gene3D" id="3.30.1540.20">
    <property type="entry name" value="MutL, C-terminal domain, dimerisation subdomain"/>
    <property type="match status" value="1"/>
</dbReference>
<comment type="similarity">
    <text evidence="1 4">Belongs to the DNA mismatch repair MutL/HexB family.</text>
</comment>
<dbReference type="GO" id="GO:0140664">
    <property type="term" value="F:ATP-dependent DNA damage sensor activity"/>
    <property type="evidence" value="ECO:0007669"/>
    <property type="project" value="InterPro"/>
</dbReference>
<dbReference type="GO" id="GO:0016887">
    <property type="term" value="F:ATP hydrolysis activity"/>
    <property type="evidence" value="ECO:0007669"/>
    <property type="project" value="InterPro"/>
</dbReference>
<keyword evidence="3 4" id="KW-0234">DNA repair</keyword>
<dbReference type="InterPro" id="IPR013507">
    <property type="entry name" value="DNA_mismatch_S5_2-like"/>
</dbReference>
<dbReference type="HAMAP" id="MF_00149">
    <property type="entry name" value="DNA_mis_repair"/>
    <property type="match status" value="1"/>
</dbReference>
<dbReference type="SMART" id="SM00853">
    <property type="entry name" value="MutL_C"/>
    <property type="match status" value="1"/>
</dbReference>
<sequence length="620" mass="70039">MIHVLEKEVADKIAAGEVIERPLSIVKELVENSIDAGARSITVEIKKGGKNYIRVTDDGCGIKSDEVEIAFLRHATSKISRAKDLESIETLGFRGEALASIAAVSRTEIITKTAEEKAGTRLVIEGSSIAEREATGCPGGTTIVVRDLFYNTPARRKFMKSDAGESSAVIEFVSQISLAYPHLRIRMISNGNMLFSTPGKGDRYKNILTVFSRELGDGLIPVQAEEGNLRLEGYISNPGESRATRKQQIFFVNGRVVDSKVIQKGISQAYADKLFEGRFPIAFLFLAIRPDSLDVNIHPNKREIRFNDEDFVTEFIRKSLREALLSKESIPEVKEKMLFRRPFPEPTVAKRESAAPEPVAAADKIEAEVPPEEEQVNIKKLLSNIRNEEDRREPELREAVAEYQVKPSPEADIFVESSETILPKTPAPFDFDELTITGSIFGTYITAVDESCFYLIDQHAAHERIFFEKLMKQYRQSETYCQPVMLPITLNVSYDVAESQDDWVPHLNRMGFQAEVFGPRTYRIKGIPAFMELEEAERFLKDFTEQAAAGIKIDNLPAIEKIIMRSCKSAVKAHDYLKDEEIRSLFEELKQCENPFSCPHGRPTFIKMTQYEIEKMFKRV</sequence>
<accession>A0A923NLF0</accession>
<dbReference type="AlphaFoldDB" id="A0A923NLF0"/>
<dbReference type="GO" id="GO:0006298">
    <property type="term" value="P:mismatch repair"/>
    <property type="evidence" value="ECO:0007669"/>
    <property type="project" value="UniProtKB-UniRule"/>
</dbReference>
<dbReference type="InterPro" id="IPR042121">
    <property type="entry name" value="MutL_C_regsub"/>
</dbReference>
<dbReference type="InterPro" id="IPR002099">
    <property type="entry name" value="MutL/Mlh/PMS"/>
</dbReference>
<evidence type="ECO:0000256" key="3">
    <source>
        <dbReference type="ARBA" id="ARBA00023204"/>
    </source>
</evidence>
<dbReference type="Pfam" id="PF13589">
    <property type="entry name" value="HATPase_c_3"/>
    <property type="match status" value="1"/>
</dbReference>
<dbReference type="InterPro" id="IPR014721">
    <property type="entry name" value="Ribsml_uS5_D2-typ_fold_subgr"/>
</dbReference>
<dbReference type="GO" id="GO:0032300">
    <property type="term" value="C:mismatch repair complex"/>
    <property type="evidence" value="ECO:0007669"/>
    <property type="project" value="InterPro"/>
</dbReference>
<dbReference type="InterPro" id="IPR036890">
    <property type="entry name" value="HATPase_C_sf"/>
</dbReference>
<evidence type="ECO:0000259" key="5">
    <source>
        <dbReference type="SMART" id="SM00853"/>
    </source>
</evidence>
<dbReference type="PROSITE" id="PS00058">
    <property type="entry name" value="DNA_MISMATCH_REPAIR_1"/>
    <property type="match status" value="1"/>
</dbReference>
<dbReference type="FunFam" id="3.30.565.10:FF:000003">
    <property type="entry name" value="DNA mismatch repair endonuclease MutL"/>
    <property type="match status" value="1"/>
</dbReference>
<dbReference type="PANTHER" id="PTHR10073:SF12">
    <property type="entry name" value="DNA MISMATCH REPAIR PROTEIN MLH1"/>
    <property type="match status" value="1"/>
</dbReference>
<dbReference type="GO" id="GO:0004519">
    <property type="term" value="F:endonuclease activity"/>
    <property type="evidence" value="ECO:0007669"/>
    <property type="project" value="UniProtKB-KW"/>
</dbReference>
<dbReference type="CDD" id="cd00782">
    <property type="entry name" value="MutL_Trans"/>
    <property type="match status" value="1"/>
</dbReference>
<comment type="function">
    <text evidence="4">This protein is involved in the repair of mismatches in DNA. It is required for dam-dependent methyl-directed DNA mismatch repair. May act as a 'molecular matchmaker', a protein that promotes the formation of a stable complex between two or more DNA-binding proteins in an ATP-dependent manner without itself being part of a final effector complex.</text>
</comment>
<dbReference type="InterPro" id="IPR020568">
    <property type="entry name" value="Ribosomal_Su5_D2-typ_SF"/>
</dbReference>
<reference evidence="7" key="1">
    <citation type="submission" date="2020-08" db="EMBL/GenBank/DDBJ databases">
        <title>Genome public.</title>
        <authorList>
            <person name="Liu C."/>
            <person name="Sun Q."/>
        </authorList>
    </citation>
    <scope>NUCLEOTIDE SEQUENCE</scope>
    <source>
        <strain evidence="7">BX12</strain>
    </source>
</reference>
<dbReference type="SMART" id="SM01340">
    <property type="entry name" value="DNA_mis_repair"/>
    <property type="match status" value="1"/>
</dbReference>
<dbReference type="SUPFAM" id="SSF54211">
    <property type="entry name" value="Ribosomal protein S5 domain 2-like"/>
    <property type="match status" value="1"/>
</dbReference>
<dbReference type="Pfam" id="PF01119">
    <property type="entry name" value="DNA_mis_repair"/>
    <property type="match status" value="1"/>
</dbReference>
<dbReference type="Proteomes" id="UP000602647">
    <property type="component" value="Unassembled WGS sequence"/>
</dbReference>
<dbReference type="Gene3D" id="3.30.1370.100">
    <property type="entry name" value="MutL, C-terminal domain, regulatory subdomain"/>
    <property type="match status" value="1"/>
</dbReference>
<protein>
    <recommendedName>
        <fullName evidence="4">DNA mismatch repair protein MutL</fullName>
    </recommendedName>
</protein>
<organism evidence="7 8">
    <name type="scientific">Zhenpiania hominis</name>
    <dbReference type="NCBI Taxonomy" id="2763644"/>
    <lineage>
        <taxon>Bacteria</taxon>
        <taxon>Bacillati</taxon>
        <taxon>Bacillota</taxon>
        <taxon>Clostridia</taxon>
        <taxon>Peptostreptococcales</taxon>
        <taxon>Anaerovoracaceae</taxon>
        <taxon>Zhenpiania</taxon>
    </lineage>
</organism>
<dbReference type="SUPFAM" id="SSF118116">
    <property type="entry name" value="DNA mismatch repair protein MutL"/>
    <property type="match status" value="1"/>
</dbReference>
<comment type="caution">
    <text evidence="7">The sequence shown here is derived from an EMBL/GenBank/DDBJ whole genome shotgun (WGS) entry which is preliminary data.</text>
</comment>
<dbReference type="CDD" id="cd16926">
    <property type="entry name" value="HATPase_MutL-MLH-PMS-like"/>
    <property type="match status" value="1"/>
</dbReference>
<dbReference type="InterPro" id="IPR020667">
    <property type="entry name" value="DNA_mismatch_repair_MutL"/>
</dbReference>
<feature type="domain" description="DNA mismatch repair protein S5" evidence="6">
    <location>
        <begin position="207"/>
        <end position="325"/>
    </location>
</feature>
<keyword evidence="2 4" id="KW-0227">DNA damage</keyword>
<dbReference type="RefSeq" id="WP_187302277.1">
    <property type="nucleotide sequence ID" value="NZ_JACRYT010000003.1"/>
</dbReference>
<dbReference type="Gene3D" id="3.30.230.10">
    <property type="match status" value="1"/>
</dbReference>
<dbReference type="Pfam" id="PF08676">
    <property type="entry name" value="MutL_C"/>
    <property type="match status" value="1"/>
</dbReference>
<keyword evidence="8" id="KW-1185">Reference proteome</keyword>
<gene>
    <name evidence="4 7" type="primary">mutL</name>
    <name evidence="7" type="ORF">H9L42_04960</name>
</gene>
<name>A0A923NLF0_9FIRM</name>
<dbReference type="NCBIfam" id="TIGR00585">
    <property type="entry name" value="mutl"/>
    <property type="match status" value="1"/>
</dbReference>
<keyword evidence="7" id="KW-0378">Hydrolase</keyword>